<dbReference type="OrthoDB" id="9797060at2"/>
<dbReference type="PANTHER" id="PTHR37811:SF2">
    <property type="entry name" value="ABM DOMAIN-CONTAINING PROTEIN"/>
    <property type="match status" value="1"/>
</dbReference>
<evidence type="ECO:0000259" key="1">
    <source>
        <dbReference type="Pfam" id="PF03992"/>
    </source>
</evidence>
<comment type="caution">
    <text evidence="2">The sequence shown here is derived from an EMBL/GenBank/DDBJ whole genome shotgun (WGS) entry which is preliminary data.</text>
</comment>
<feature type="domain" description="ABM" evidence="1">
    <location>
        <begin position="1"/>
        <end position="76"/>
    </location>
</feature>
<dbReference type="Gene3D" id="3.30.70.100">
    <property type="match status" value="1"/>
</dbReference>
<dbReference type="RefSeq" id="WP_062640584.1">
    <property type="nucleotide sequence ID" value="NZ_FCOG02000086.1"/>
</dbReference>
<dbReference type="InterPro" id="IPR011008">
    <property type="entry name" value="Dimeric_a/b-barrel"/>
</dbReference>
<dbReference type="InterPro" id="IPR007138">
    <property type="entry name" value="ABM_dom"/>
</dbReference>
<sequence>MFSAMLEVKPIPEQFDVYLGMAKMLRPELEKIDGFIDNNRYASLTHEGWLLSLSSWRDEKSLVRWRTETKHHKVQQAARDRVFADYRLRIGQVFADTHVPAGHILLEQRLDVTETGAGAAVTLLEAKRAPEWAEQNGARAVARSLGLETEASGLVAWDVFDALLTPGDMIVVATWRDQAAAEAFERDAKLPEGVRLRHIRVIREYGMFDRREAPQYFEEARPTA</sequence>
<gene>
    <name evidence="2" type="ORF">SAMN05446927_1052</name>
</gene>
<dbReference type="AlphaFoldDB" id="A0A7Z7I3C0"/>
<accession>A0A7Z7I3C0</accession>
<evidence type="ECO:0000313" key="2">
    <source>
        <dbReference type="EMBL" id="SOE55596.1"/>
    </source>
</evidence>
<protein>
    <submittedName>
        <fullName evidence="2">Heme-degrading monooxygenase HmoA</fullName>
    </submittedName>
</protein>
<dbReference type="Pfam" id="PF03992">
    <property type="entry name" value="ABM"/>
    <property type="match status" value="1"/>
</dbReference>
<dbReference type="SUPFAM" id="SSF54909">
    <property type="entry name" value="Dimeric alpha+beta barrel"/>
    <property type="match status" value="1"/>
</dbReference>
<reference evidence="2 3" key="1">
    <citation type="submission" date="2017-09" db="EMBL/GenBank/DDBJ databases">
        <authorList>
            <person name="Varghese N."/>
            <person name="Submissions S."/>
        </authorList>
    </citation>
    <scope>NUCLEOTIDE SEQUENCE [LARGE SCALE GENOMIC DNA]</scope>
    <source>
        <strain evidence="2 3">OK806</strain>
    </source>
</reference>
<dbReference type="EMBL" id="OCSU01000001">
    <property type="protein sequence ID" value="SOE55596.1"/>
    <property type="molecule type" value="Genomic_DNA"/>
</dbReference>
<dbReference type="GO" id="GO:0004497">
    <property type="term" value="F:monooxygenase activity"/>
    <property type="evidence" value="ECO:0007669"/>
    <property type="project" value="UniProtKB-KW"/>
</dbReference>
<keyword evidence="3" id="KW-1185">Reference proteome</keyword>
<keyword evidence="2" id="KW-0503">Monooxygenase</keyword>
<dbReference type="PANTHER" id="PTHR37811">
    <property type="entry name" value="BLL5343 PROTEIN"/>
    <property type="match status" value="1"/>
</dbReference>
<name>A0A7Z7I3C0_9BURK</name>
<keyword evidence="2" id="KW-0560">Oxidoreductase</keyword>
<dbReference type="InterPro" id="IPR052936">
    <property type="entry name" value="Jasmonate_Hydroxylase-like"/>
</dbReference>
<organism evidence="2 3">
    <name type="scientific">Caballeronia arationis</name>
    <dbReference type="NCBI Taxonomy" id="1777142"/>
    <lineage>
        <taxon>Bacteria</taxon>
        <taxon>Pseudomonadati</taxon>
        <taxon>Pseudomonadota</taxon>
        <taxon>Betaproteobacteria</taxon>
        <taxon>Burkholderiales</taxon>
        <taxon>Burkholderiaceae</taxon>
        <taxon>Caballeronia</taxon>
    </lineage>
</organism>
<proteinExistence type="predicted"/>
<evidence type="ECO:0000313" key="3">
    <source>
        <dbReference type="Proteomes" id="UP000219522"/>
    </source>
</evidence>
<dbReference type="Proteomes" id="UP000219522">
    <property type="component" value="Unassembled WGS sequence"/>
</dbReference>